<dbReference type="PANTHER" id="PTHR46751:SF1">
    <property type="entry name" value="WAP FOUR-DISULFIDE CORE DOMAIN PROTEIN 6A"/>
    <property type="match status" value="1"/>
</dbReference>
<organism evidence="4">
    <name type="scientific">Echinostoma caproni</name>
    <dbReference type="NCBI Taxonomy" id="27848"/>
    <lineage>
        <taxon>Eukaryota</taxon>
        <taxon>Metazoa</taxon>
        <taxon>Spiralia</taxon>
        <taxon>Lophotrochozoa</taxon>
        <taxon>Platyhelminthes</taxon>
        <taxon>Trematoda</taxon>
        <taxon>Digenea</taxon>
        <taxon>Plagiorchiida</taxon>
        <taxon>Echinostomata</taxon>
        <taxon>Echinostomatoidea</taxon>
        <taxon>Echinostomatidae</taxon>
        <taxon>Echinostoma</taxon>
    </lineage>
</organism>
<keyword evidence="1" id="KW-1015">Disulfide bond</keyword>
<dbReference type="PRINTS" id="PR00759">
    <property type="entry name" value="BASICPTASE"/>
</dbReference>
<dbReference type="PROSITE" id="PS50279">
    <property type="entry name" value="BPTI_KUNITZ_2"/>
    <property type="match status" value="1"/>
</dbReference>
<name>A0A183ABV5_9TREM</name>
<dbReference type="PROSITE" id="PS00280">
    <property type="entry name" value="BPTI_KUNITZ_1"/>
    <property type="match status" value="1"/>
</dbReference>
<evidence type="ECO:0000259" key="3">
    <source>
        <dbReference type="PROSITE" id="PS50279"/>
    </source>
</evidence>
<sequence>LNIQMYSQLSGTRLRSYKGCWKTNASIPSDATLNIIPMSEPFYAEVCRQPLDLGGCSQFITRWYYDVRSRSCRPFFYGGCFGNSNRFLTKAECDSMCATQDVCRQPVQVSRKKLYVRTTVPFLFCIRVCCASMCEWYSTRHHSCCPVTMWLNVIDQSPLRAPVLVVTCDTHVRCSNHIRDAYPPPPPGHPPHFPNTTSLHSMPSRDR</sequence>
<dbReference type="FunFam" id="4.10.410.10:FF:000020">
    <property type="entry name" value="Collagen, type VI, alpha 3"/>
    <property type="match status" value="1"/>
</dbReference>
<dbReference type="Pfam" id="PF00014">
    <property type="entry name" value="Kunitz_BPTI"/>
    <property type="match status" value="1"/>
</dbReference>
<dbReference type="SMART" id="SM00131">
    <property type="entry name" value="KU"/>
    <property type="match status" value="1"/>
</dbReference>
<dbReference type="InterPro" id="IPR036880">
    <property type="entry name" value="Kunitz_BPTI_sf"/>
</dbReference>
<dbReference type="GO" id="GO:0004867">
    <property type="term" value="F:serine-type endopeptidase inhibitor activity"/>
    <property type="evidence" value="ECO:0007669"/>
    <property type="project" value="InterPro"/>
</dbReference>
<feature type="region of interest" description="Disordered" evidence="2">
    <location>
        <begin position="182"/>
        <end position="207"/>
    </location>
</feature>
<dbReference type="GO" id="GO:0005615">
    <property type="term" value="C:extracellular space"/>
    <property type="evidence" value="ECO:0007669"/>
    <property type="project" value="TreeGrafter"/>
</dbReference>
<evidence type="ECO:0000313" key="4">
    <source>
        <dbReference type="WBParaSite" id="ECPE_0000445201-mRNA-1"/>
    </source>
</evidence>
<dbReference type="CDD" id="cd00109">
    <property type="entry name" value="Kunitz-type"/>
    <property type="match status" value="1"/>
</dbReference>
<dbReference type="InterPro" id="IPR020901">
    <property type="entry name" value="Prtase_inh_Kunz-CS"/>
</dbReference>
<dbReference type="PANTHER" id="PTHR46751">
    <property type="entry name" value="EPPIN"/>
    <property type="match status" value="1"/>
</dbReference>
<dbReference type="AlphaFoldDB" id="A0A183ABV5"/>
<dbReference type="InterPro" id="IPR002223">
    <property type="entry name" value="Kunitz_BPTI"/>
</dbReference>
<dbReference type="SUPFAM" id="SSF57362">
    <property type="entry name" value="BPTI-like"/>
    <property type="match status" value="1"/>
</dbReference>
<evidence type="ECO:0000256" key="1">
    <source>
        <dbReference type="ARBA" id="ARBA00023157"/>
    </source>
</evidence>
<evidence type="ECO:0000256" key="2">
    <source>
        <dbReference type="SAM" id="MobiDB-lite"/>
    </source>
</evidence>
<feature type="domain" description="BPTI/Kunitz inhibitor" evidence="3">
    <location>
        <begin position="47"/>
        <end position="97"/>
    </location>
</feature>
<proteinExistence type="predicted"/>
<reference evidence="4" key="1">
    <citation type="submission" date="2016-06" db="UniProtKB">
        <authorList>
            <consortium name="WormBaseParasite"/>
        </authorList>
    </citation>
    <scope>IDENTIFICATION</scope>
</reference>
<dbReference type="WBParaSite" id="ECPE_0000445201-mRNA-1">
    <property type="protein sequence ID" value="ECPE_0000445201-mRNA-1"/>
    <property type="gene ID" value="ECPE_0000445201"/>
</dbReference>
<protein>
    <submittedName>
        <fullName evidence="4">BPTI/Kunitz inhibitor domain-containing protein</fullName>
    </submittedName>
</protein>
<dbReference type="InterPro" id="IPR051388">
    <property type="entry name" value="Serpin_venom_toxin"/>
</dbReference>
<feature type="compositionally biased region" description="Pro residues" evidence="2">
    <location>
        <begin position="182"/>
        <end position="193"/>
    </location>
</feature>
<dbReference type="Gene3D" id="4.10.410.10">
    <property type="entry name" value="Pancreatic trypsin inhibitor Kunitz domain"/>
    <property type="match status" value="1"/>
</dbReference>
<accession>A0A183ABV5</accession>